<evidence type="ECO:0000313" key="7">
    <source>
        <dbReference type="EMBL" id="QOY85340.1"/>
    </source>
</evidence>
<dbReference type="EMBL" id="CP063849">
    <property type="protein sequence ID" value="QOY85340.1"/>
    <property type="molecule type" value="Genomic_DNA"/>
</dbReference>
<evidence type="ECO:0000313" key="8">
    <source>
        <dbReference type="Proteomes" id="UP000593892"/>
    </source>
</evidence>
<dbReference type="PANTHER" id="PTHR43806">
    <property type="entry name" value="PEPTIDASE S8"/>
    <property type="match status" value="1"/>
</dbReference>
<dbReference type="InterPro" id="IPR015500">
    <property type="entry name" value="Peptidase_S8_subtilisin-rel"/>
</dbReference>
<dbReference type="Pfam" id="PF00082">
    <property type="entry name" value="Peptidase_S8"/>
    <property type="match status" value="1"/>
</dbReference>
<sequence>MPDPPVPAFSDDNNRLNESLAKSIITEPLYGKIRREASGEVTARPQGHRVIIEVNLEFAAGRQAAVQATADMVEKVLMPPVAPPVGGADPLPAPGSHLATPSPTLPFLFAQLMWWQIFKLVQLNEDAGKLPRQRPIYHIWDDHEVSSMIVESVRTVKADAARVAFGARGQGITWAVLDSGIDASHEHFKSDYKNLELELPLSHWDFTGLSPATVAQPVDPYGHGSHVAGIIAGSYTPPAKELPALSLAARRQENAGGLAVPSVQYTKNEMGKTVYTGIAPAARLVSLRVLDEAGKGRASSIISAIEKILEINDYGRYLLIHGANLSVGYAFEPEWFACGQSPLCVAVNRLVRSGVVVVVAAGNTGYGLNRTQFAGPGSAGLMVSINDPGNAQDAITVGSTHRDSPHVYGVSYFSSKGPTGDGRLKPDLVAPGEKIQSCAAGKLLAQTGVAVTPEEQSRTYLENSGTSMAAPHVSGAVAAFLSIRREFIGQPSVVKNIFLESATDLGRERYFQGRGLLDLMRVIQSV</sequence>
<protein>
    <submittedName>
        <fullName evidence="7">S8 family peptidase</fullName>
    </submittedName>
</protein>
<keyword evidence="8" id="KW-1185">Reference proteome</keyword>
<dbReference type="GO" id="GO:0004252">
    <property type="term" value="F:serine-type endopeptidase activity"/>
    <property type="evidence" value="ECO:0007669"/>
    <property type="project" value="UniProtKB-UniRule"/>
</dbReference>
<reference evidence="7 8" key="1">
    <citation type="submission" date="2020-10" db="EMBL/GenBank/DDBJ databases">
        <title>Complete genome sequence of Paludibaculum fermentans P105T, a facultatively anaerobic acidobacterium capable of dissimilatory Fe(III) reduction.</title>
        <authorList>
            <person name="Dedysh S.N."/>
            <person name="Beletsky A.V."/>
            <person name="Kulichevskaya I.S."/>
            <person name="Mardanov A.V."/>
            <person name="Ravin N.V."/>
        </authorList>
    </citation>
    <scope>NUCLEOTIDE SEQUENCE [LARGE SCALE GENOMIC DNA]</scope>
    <source>
        <strain evidence="7 8">P105</strain>
    </source>
</reference>
<evidence type="ECO:0000256" key="2">
    <source>
        <dbReference type="ARBA" id="ARBA00022670"/>
    </source>
</evidence>
<feature type="active site" description="Charge relay system" evidence="5">
    <location>
        <position position="223"/>
    </location>
</feature>
<dbReference type="PROSITE" id="PS00138">
    <property type="entry name" value="SUBTILASE_SER"/>
    <property type="match status" value="1"/>
</dbReference>
<keyword evidence="2 5" id="KW-0645">Protease</keyword>
<feature type="domain" description="Peptidase S8/S53" evidence="6">
    <location>
        <begin position="169"/>
        <end position="509"/>
    </location>
</feature>
<comment type="similarity">
    <text evidence="1 5">Belongs to the peptidase S8 family.</text>
</comment>
<dbReference type="Proteomes" id="UP000593892">
    <property type="component" value="Chromosome"/>
</dbReference>
<gene>
    <name evidence="7" type="ORF">IRI77_21190</name>
</gene>
<dbReference type="Gene3D" id="3.40.50.200">
    <property type="entry name" value="Peptidase S8/S53 domain"/>
    <property type="match status" value="1"/>
</dbReference>
<dbReference type="CDD" id="cd07487">
    <property type="entry name" value="Peptidases_S8_1"/>
    <property type="match status" value="1"/>
</dbReference>
<dbReference type="InterPro" id="IPR023828">
    <property type="entry name" value="Peptidase_S8_Ser-AS"/>
</dbReference>
<dbReference type="SUPFAM" id="SSF52743">
    <property type="entry name" value="Subtilisin-like"/>
    <property type="match status" value="1"/>
</dbReference>
<dbReference type="PROSITE" id="PS51892">
    <property type="entry name" value="SUBTILASE"/>
    <property type="match status" value="1"/>
</dbReference>
<accession>A0A7S7NKK1</accession>
<dbReference type="AlphaFoldDB" id="A0A7S7NKK1"/>
<evidence type="ECO:0000256" key="5">
    <source>
        <dbReference type="PROSITE-ProRule" id="PRU01240"/>
    </source>
</evidence>
<feature type="active site" description="Charge relay system" evidence="5">
    <location>
        <position position="467"/>
    </location>
</feature>
<feature type="active site" description="Charge relay system" evidence="5">
    <location>
        <position position="178"/>
    </location>
</feature>
<keyword evidence="3 5" id="KW-0378">Hydrolase</keyword>
<dbReference type="InterPro" id="IPR036852">
    <property type="entry name" value="Peptidase_S8/S53_dom_sf"/>
</dbReference>
<dbReference type="PANTHER" id="PTHR43806:SF11">
    <property type="entry name" value="CEREVISIN-RELATED"/>
    <property type="match status" value="1"/>
</dbReference>
<organism evidence="7 8">
    <name type="scientific">Paludibaculum fermentans</name>
    <dbReference type="NCBI Taxonomy" id="1473598"/>
    <lineage>
        <taxon>Bacteria</taxon>
        <taxon>Pseudomonadati</taxon>
        <taxon>Acidobacteriota</taxon>
        <taxon>Terriglobia</taxon>
        <taxon>Bryobacterales</taxon>
        <taxon>Bryobacteraceae</taxon>
        <taxon>Paludibaculum</taxon>
    </lineage>
</organism>
<evidence type="ECO:0000256" key="4">
    <source>
        <dbReference type="ARBA" id="ARBA00022825"/>
    </source>
</evidence>
<name>A0A7S7NKK1_PALFE</name>
<dbReference type="InterPro" id="IPR050131">
    <property type="entry name" value="Peptidase_S8_subtilisin-like"/>
</dbReference>
<dbReference type="GO" id="GO:0006508">
    <property type="term" value="P:proteolysis"/>
    <property type="evidence" value="ECO:0007669"/>
    <property type="project" value="UniProtKB-KW"/>
</dbReference>
<dbReference type="KEGG" id="pfer:IRI77_21190"/>
<evidence type="ECO:0000256" key="3">
    <source>
        <dbReference type="ARBA" id="ARBA00022801"/>
    </source>
</evidence>
<dbReference type="PROSITE" id="PS00137">
    <property type="entry name" value="SUBTILASE_HIS"/>
    <property type="match status" value="1"/>
</dbReference>
<evidence type="ECO:0000256" key="1">
    <source>
        <dbReference type="ARBA" id="ARBA00011073"/>
    </source>
</evidence>
<evidence type="ECO:0000259" key="6">
    <source>
        <dbReference type="Pfam" id="PF00082"/>
    </source>
</evidence>
<keyword evidence="4 5" id="KW-0720">Serine protease</keyword>
<dbReference type="PRINTS" id="PR00723">
    <property type="entry name" value="SUBTILISIN"/>
</dbReference>
<dbReference type="InterPro" id="IPR000209">
    <property type="entry name" value="Peptidase_S8/S53_dom"/>
</dbReference>
<proteinExistence type="inferred from homology"/>
<dbReference type="InterPro" id="IPR022398">
    <property type="entry name" value="Peptidase_S8_His-AS"/>
</dbReference>
<dbReference type="RefSeq" id="WP_194447010.1">
    <property type="nucleotide sequence ID" value="NZ_CP063849.1"/>
</dbReference>